<feature type="domain" description="Amidohydrolase 3" evidence="1">
    <location>
        <begin position="423"/>
        <end position="512"/>
    </location>
</feature>
<evidence type="ECO:0000259" key="1">
    <source>
        <dbReference type="Pfam" id="PF07969"/>
    </source>
</evidence>
<dbReference type="SUPFAM" id="SSF51556">
    <property type="entry name" value="Metallo-dependent hydrolases"/>
    <property type="match status" value="1"/>
</dbReference>
<reference evidence="2 3" key="1">
    <citation type="submission" date="2018-05" db="EMBL/GenBank/DDBJ databases">
        <authorList>
            <person name="Goeker M."/>
            <person name="Huntemann M."/>
            <person name="Clum A."/>
            <person name="Pillay M."/>
            <person name="Palaniappan K."/>
            <person name="Varghese N."/>
            <person name="Mikhailova N."/>
            <person name="Stamatis D."/>
            <person name="Reddy T."/>
            <person name="Daum C."/>
            <person name="Shapiro N."/>
            <person name="Ivanova N."/>
            <person name="Kyrpides N."/>
            <person name="Woyke T."/>
        </authorList>
    </citation>
    <scope>NUCLEOTIDE SEQUENCE [LARGE SCALE GENOMIC DNA]</scope>
    <source>
        <strain evidence="2 3">DSM 26524</strain>
    </source>
</reference>
<dbReference type="Gene3D" id="3.30.1490.130">
    <property type="entry name" value="D-aminoacylase. Domain 3"/>
    <property type="match status" value="1"/>
</dbReference>
<evidence type="ECO:0000313" key="3">
    <source>
        <dbReference type="Proteomes" id="UP000245412"/>
    </source>
</evidence>
<dbReference type="InterPro" id="IPR011059">
    <property type="entry name" value="Metal-dep_hydrolase_composite"/>
</dbReference>
<name>A0AB73T0E3_9FIRM</name>
<dbReference type="InterPro" id="IPR013108">
    <property type="entry name" value="Amidohydro_3"/>
</dbReference>
<organism evidence="2 3">
    <name type="scientific">Murimonas intestini</name>
    <dbReference type="NCBI Taxonomy" id="1337051"/>
    <lineage>
        <taxon>Bacteria</taxon>
        <taxon>Bacillati</taxon>
        <taxon>Bacillota</taxon>
        <taxon>Clostridia</taxon>
        <taxon>Lachnospirales</taxon>
        <taxon>Lachnospiraceae</taxon>
        <taxon>Murimonas</taxon>
    </lineage>
</organism>
<dbReference type="Proteomes" id="UP000245412">
    <property type="component" value="Unassembled WGS sequence"/>
</dbReference>
<comment type="caution">
    <text evidence="2">The sequence shown here is derived from an EMBL/GenBank/DDBJ whole genome shotgun (WGS) entry which is preliminary data.</text>
</comment>
<gene>
    <name evidence="2" type="ORF">C7383_11388</name>
</gene>
<feature type="domain" description="Amidohydrolase 3" evidence="1">
    <location>
        <begin position="47"/>
        <end position="95"/>
    </location>
</feature>
<evidence type="ECO:0000313" key="2">
    <source>
        <dbReference type="EMBL" id="PWJ73302.1"/>
    </source>
</evidence>
<accession>A0AB73T0E3</accession>
<dbReference type="SUPFAM" id="SSF51338">
    <property type="entry name" value="Composite domain of metallo-dependent hydrolases"/>
    <property type="match status" value="1"/>
</dbReference>
<keyword evidence="3" id="KW-1185">Reference proteome</keyword>
<dbReference type="Pfam" id="PF07969">
    <property type="entry name" value="Amidohydro_3"/>
    <property type="match status" value="2"/>
</dbReference>
<dbReference type="InterPro" id="IPR032466">
    <property type="entry name" value="Metal_Hydrolase"/>
</dbReference>
<dbReference type="AlphaFoldDB" id="A0AB73T0E3"/>
<dbReference type="PANTHER" id="PTHR11647:SF1">
    <property type="entry name" value="COLLAPSIN RESPONSE MEDIATOR PROTEIN"/>
    <property type="match status" value="1"/>
</dbReference>
<dbReference type="GO" id="GO:0016811">
    <property type="term" value="F:hydrolase activity, acting on carbon-nitrogen (but not peptide) bonds, in linear amides"/>
    <property type="evidence" value="ECO:0007669"/>
    <property type="project" value="InterPro"/>
</dbReference>
<dbReference type="InterPro" id="IPR023100">
    <property type="entry name" value="D-aminoacylase_insert_dom_sf"/>
</dbReference>
<dbReference type="GO" id="GO:0005829">
    <property type="term" value="C:cytosol"/>
    <property type="evidence" value="ECO:0007669"/>
    <property type="project" value="TreeGrafter"/>
</dbReference>
<dbReference type="PANTHER" id="PTHR11647">
    <property type="entry name" value="HYDRANTOINASE/DIHYDROPYRIMIDINASE FAMILY MEMBER"/>
    <property type="match status" value="1"/>
</dbReference>
<dbReference type="InterPro" id="IPR050378">
    <property type="entry name" value="Metallo-dep_Hydrolases_sf"/>
</dbReference>
<dbReference type="Gene3D" id="2.30.40.10">
    <property type="entry name" value="Urease, subunit C, domain 1"/>
    <property type="match status" value="1"/>
</dbReference>
<protein>
    <submittedName>
        <fullName evidence="2">N-acyl-D-amino-acid deacylase</fullName>
    </submittedName>
</protein>
<dbReference type="EMBL" id="QGGY01000013">
    <property type="protein sequence ID" value="PWJ73302.1"/>
    <property type="molecule type" value="Genomic_DNA"/>
</dbReference>
<dbReference type="GO" id="GO:0016812">
    <property type="term" value="F:hydrolase activity, acting on carbon-nitrogen (but not peptide) bonds, in cyclic amides"/>
    <property type="evidence" value="ECO:0007669"/>
    <property type="project" value="TreeGrafter"/>
</dbReference>
<proteinExistence type="predicted"/>
<sequence>MRTLIRNGLVYDGSGSSPVLHDILIEGDRIQEVRKAGTASLEGDICVIDASGLAVTPGFIDSHRHCDAAAILDEGFGKAELAQGITTALAGNCGMSLYPSSDASRQEMYDFLEPCLGKIPAGLAAEDVDSYLDQLRRRPLRINLGSLTGTGAVKIAVKGFSKSAFSKEELDRACALVRESLEGGAFGLSSGIMYVPECYSSHTEYIRLLKELQTYSRVLSCHIRGEGDSLVESVKEITGLAEEAGIPLNISHFKSVGCQNWGSQIYRAIEVIESSKADVTVDFYPYTGGSTTLMTLLPPEFVEEEMAGTLAKLETARGRDLLRHMLKEKTPGWDNMVQDIGWDRIIVSSAARPENEKYTGRSIADNTQKYGFEDEVGFLAELLCGDGGKTGGILMSMDQRDVDTVASLPYSMVISDSLYGSASSPHPRLYGAFPRFIREYAVERKILSMETAVRKMTGQTADRFGIPRRGYIREGYFADINIFDPEKVKDGADYSRPVCLSSGMDYVFVNGKLAWEKTKAEGAAGRVLSPGK</sequence>
<dbReference type="Gene3D" id="3.20.20.140">
    <property type="entry name" value="Metal-dependent hydrolases"/>
    <property type="match status" value="1"/>
</dbReference>
<dbReference type="RefSeq" id="WP_109747842.1">
    <property type="nucleotide sequence ID" value="NZ_JANKBI010000022.1"/>
</dbReference>